<dbReference type="OrthoDB" id="8536494at2"/>
<evidence type="ECO:0000256" key="1">
    <source>
        <dbReference type="SAM" id="Phobius"/>
    </source>
</evidence>
<reference evidence="2" key="1">
    <citation type="submission" date="2006-05" db="EMBL/GenBank/DDBJ databases">
        <title>Annotation of the draft genome assembly of Desulfuromonas acetoxidans DSM 684.</title>
        <authorList>
            <consortium name="US DOE Joint Genome Institute (JGI-ORNL)"/>
            <person name="Larimer F."/>
            <person name="Land M."/>
            <person name="Hauser L."/>
        </authorList>
    </citation>
    <scope>NUCLEOTIDE SEQUENCE [LARGE SCALE GENOMIC DNA]</scope>
    <source>
        <strain evidence="2">DSM 684</strain>
    </source>
</reference>
<reference evidence="2" key="2">
    <citation type="submission" date="2006-05" db="EMBL/GenBank/DDBJ databases">
        <title>Sequencing of the draft genome and assembly of Desulfuromonas acetoxidans DSM 684.</title>
        <authorList>
            <consortium name="US DOE Joint Genome Institute (JGI-PGF)"/>
            <person name="Copeland A."/>
            <person name="Lucas S."/>
            <person name="Lapidus A."/>
            <person name="Barry K."/>
            <person name="Detter J.C."/>
            <person name="Glavina del Rio T."/>
            <person name="Hammon N."/>
            <person name="Israni S."/>
            <person name="Dalin E."/>
            <person name="Tice H."/>
            <person name="Bruce D."/>
            <person name="Pitluck S."/>
            <person name="Richardson P."/>
        </authorList>
    </citation>
    <scope>NUCLEOTIDE SEQUENCE [LARGE SCALE GENOMIC DNA]</scope>
    <source>
        <strain evidence="2">DSM 684</strain>
    </source>
</reference>
<dbReference type="RefSeq" id="WP_005998699.1">
    <property type="nucleotide sequence ID" value="NZ_AAEW02000004.1"/>
</dbReference>
<keyword evidence="3" id="KW-1185">Reference proteome</keyword>
<name>Q1K201_DESA6</name>
<protein>
    <recommendedName>
        <fullName evidence="4">MSHA biogenesis protein MshP</fullName>
    </recommendedName>
</protein>
<comment type="caution">
    <text evidence="2">The sequence shown here is derived from an EMBL/GenBank/DDBJ whole genome shotgun (WGS) entry which is preliminary data.</text>
</comment>
<evidence type="ECO:0000313" key="2">
    <source>
        <dbReference type="EMBL" id="EAT16638.1"/>
    </source>
</evidence>
<keyword evidence="1" id="KW-1133">Transmembrane helix</keyword>
<sequence length="130" mass="13989">MKSVTNQDGFTLVQAIFILVVLGMLGVYMVSLSTVQQATTTQAYLQAQVYQASRSGLEWGIQQVVDTSACFANNTFAVDQVPVAVSCQVVGGYTEGATSYQVYQLTSTATFANLASPDYVSRTLQVTIHD</sequence>
<accession>Q1K201</accession>
<feature type="transmembrane region" description="Helical" evidence="1">
    <location>
        <begin position="12"/>
        <end position="30"/>
    </location>
</feature>
<organism evidence="2 3">
    <name type="scientific">Desulfuromonas acetoxidans (strain DSM 684 / 11070)</name>
    <dbReference type="NCBI Taxonomy" id="281689"/>
    <lineage>
        <taxon>Bacteria</taxon>
        <taxon>Pseudomonadati</taxon>
        <taxon>Thermodesulfobacteriota</taxon>
        <taxon>Desulfuromonadia</taxon>
        <taxon>Desulfuromonadales</taxon>
        <taxon>Desulfuromonadaceae</taxon>
        <taxon>Desulfuromonas</taxon>
    </lineage>
</organism>
<evidence type="ECO:0000313" key="3">
    <source>
        <dbReference type="Proteomes" id="UP000005695"/>
    </source>
</evidence>
<proteinExistence type="predicted"/>
<dbReference type="AlphaFoldDB" id="Q1K201"/>
<keyword evidence="1" id="KW-0472">Membrane</keyword>
<keyword evidence="1" id="KW-0812">Transmembrane</keyword>
<evidence type="ECO:0008006" key="4">
    <source>
        <dbReference type="Google" id="ProtNLM"/>
    </source>
</evidence>
<dbReference type="EMBL" id="AAEW02000004">
    <property type="protein sequence ID" value="EAT16638.1"/>
    <property type="molecule type" value="Genomic_DNA"/>
</dbReference>
<dbReference type="Proteomes" id="UP000005695">
    <property type="component" value="Unassembled WGS sequence"/>
</dbReference>
<gene>
    <name evidence="2" type="ORF">Dace_2733</name>
</gene>